<feature type="binding site" evidence="6">
    <location>
        <position position="223"/>
    </location>
    <ligand>
        <name>substrate</name>
    </ligand>
</feature>
<dbReference type="NCBIfam" id="TIGR00500">
    <property type="entry name" value="met_pdase_I"/>
    <property type="match status" value="1"/>
</dbReference>
<evidence type="ECO:0000256" key="7">
    <source>
        <dbReference type="RuleBase" id="RU003653"/>
    </source>
</evidence>
<comment type="catalytic activity">
    <reaction evidence="6 7">
        <text>Release of N-terminal amino acids, preferentially methionine, from peptides and arylamides.</text>
        <dbReference type="EC" id="3.4.11.18"/>
    </reaction>
</comment>
<dbReference type="PANTHER" id="PTHR43330">
    <property type="entry name" value="METHIONINE AMINOPEPTIDASE"/>
    <property type="match status" value="1"/>
</dbReference>
<dbReference type="GO" id="GO:0046872">
    <property type="term" value="F:metal ion binding"/>
    <property type="evidence" value="ECO:0007669"/>
    <property type="project" value="UniProtKB-UniRule"/>
</dbReference>
<dbReference type="HAMAP" id="MF_01974">
    <property type="entry name" value="MetAP_1"/>
    <property type="match status" value="1"/>
</dbReference>
<feature type="domain" description="Peptidase M24" evidence="9">
    <location>
        <begin position="59"/>
        <end position="287"/>
    </location>
</feature>
<evidence type="ECO:0000256" key="4">
    <source>
        <dbReference type="ARBA" id="ARBA00022723"/>
    </source>
</evidence>
<keyword evidence="3 6" id="KW-0645">Protease</keyword>
<comment type="function">
    <text evidence="1 6">Removes the N-terminal methionine from nascent proteins. The N-terminal methionine is often cleaved when the second residue in the primary sequence is small and uncharged (Met-Ala-, Cys, Gly, Pro, Ser, Thr, or Val). Requires deformylation of the N(alpha)-formylated initiator methionine before it can be hydrolyzed.</text>
</comment>
<dbReference type="GO" id="GO:0004239">
    <property type="term" value="F:initiator methionyl aminopeptidase activity"/>
    <property type="evidence" value="ECO:0007669"/>
    <property type="project" value="UniProtKB-UniRule"/>
</dbReference>
<evidence type="ECO:0000259" key="9">
    <source>
        <dbReference type="Pfam" id="PF00557"/>
    </source>
</evidence>
<dbReference type="PROSITE" id="PS00680">
    <property type="entry name" value="MAP_1"/>
    <property type="match status" value="1"/>
</dbReference>
<feature type="region of interest" description="Disordered" evidence="8">
    <location>
        <begin position="1"/>
        <end position="28"/>
    </location>
</feature>
<evidence type="ECO:0000256" key="6">
    <source>
        <dbReference type="HAMAP-Rule" id="MF_01974"/>
    </source>
</evidence>
<keyword evidence="2 6" id="KW-0031">Aminopeptidase</keyword>
<feature type="binding site" evidence="6">
    <location>
        <position position="153"/>
    </location>
    <ligand>
        <name>a divalent metal cation</name>
        <dbReference type="ChEBI" id="CHEBI:60240"/>
        <label>1</label>
    </ligand>
</feature>
<proteinExistence type="inferred from homology"/>
<evidence type="ECO:0000256" key="2">
    <source>
        <dbReference type="ARBA" id="ARBA00022438"/>
    </source>
</evidence>
<dbReference type="AlphaFoldDB" id="A0A9X8WGN2"/>
<dbReference type="Gene3D" id="3.90.230.10">
    <property type="entry name" value="Creatinase/methionine aminopeptidase superfamily"/>
    <property type="match status" value="1"/>
</dbReference>
<dbReference type="CDD" id="cd01086">
    <property type="entry name" value="MetAP1"/>
    <property type="match status" value="1"/>
</dbReference>
<protein>
    <recommendedName>
        <fullName evidence="6 7">Methionine aminopeptidase</fullName>
        <shortName evidence="6">MAP</shortName>
        <shortName evidence="6">MetAP</shortName>
        <ecNumber evidence="6 7">3.4.11.18</ecNumber>
    </recommendedName>
    <alternativeName>
        <fullName evidence="6">Peptidase M</fullName>
    </alternativeName>
</protein>
<evidence type="ECO:0000313" key="11">
    <source>
        <dbReference type="Proteomes" id="UP000185547"/>
    </source>
</evidence>
<dbReference type="InterPro" id="IPR001714">
    <property type="entry name" value="Pept_M24_MAP"/>
</dbReference>
<feature type="binding site" evidence="6">
    <location>
        <position position="216"/>
    </location>
    <ligand>
        <name>a divalent metal cation</name>
        <dbReference type="ChEBI" id="CHEBI:60240"/>
        <label>2</label>
        <note>catalytic</note>
    </ligand>
</feature>
<feature type="binding site" evidence="6">
    <location>
        <position position="249"/>
    </location>
    <ligand>
        <name>a divalent metal cation</name>
        <dbReference type="ChEBI" id="CHEBI:60240"/>
        <label>2</label>
        <note>catalytic</note>
    </ligand>
</feature>
<reference evidence="10 11" key="1">
    <citation type="submission" date="2017-01" db="EMBL/GenBank/DDBJ databases">
        <authorList>
            <person name="Varghese N."/>
            <person name="Submissions S."/>
        </authorList>
    </citation>
    <scope>NUCLEOTIDE SEQUENCE [LARGE SCALE GENOMIC DNA]</scope>
    <source>
        <strain evidence="10 11">DSM 44280</strain>
    </source>
</reference>
<feature type="binding site" evidence="6">
    <location>
        <position position="280"/>
    </location>
    <ligand>
        <name>a divalent metal cation</name>
        <dbReference type="ChEBI" id="CHEBI:60240"/>
        <label>1</label>
    </ligand>
</feature>
<organism evidence="10 11">
    <name type="scientific">Corynebacterium afermentans</name>
    <dbReference type="NCBI Taxonomy" id="38286"/>
    <lineage>
        <taxon>Bacteria</taxon>
        <taxon>Bacillati</taxon>
        <taxon>Actinomycetota</taxon>
        <taxon>Actinomycetes</taxon>
        <taxon>Mycobacteriales</taxon>
        <taxon>Corynebacteriaceae</taxon>
        <taxon>Corynebacterium</taxon>
    </lineage>
</organism>
<dbReference type="EC" id="3.4.11.18" evidence="6 7"/>
<evidence type="ECO:0000256" key="8">
    <source>
        <dbReference type="SAM" id="MobiDB-lite"/>
    </source>
</evidence>
<evidence type="ECO:0000256" key="1">
    <source>
        <dbReference type="ARBA" id="ARBA00002521"/>
    </source>
</evidence>
<dbReference type="InterPro" id="IPR002467">
    <property type="entry name" value="Pept_M24A_MAP1"/>
</dbReference>
<sequence length="309" mass="33839">MFDRRSTIGDMNNRGLLTPGKPTPERKVPKTIERPEYAWKDEVQENVGEPVIQTAETIEAMREASKIAANALALAGAAVAPGKTTDEIDGIVHNYLVQHGAYPSTLGYRGYPKSCCISLNEIVCHGIPDTTVIQEGDIVNIDVTAYKNGVHGDTNATFFAGEVAQEHTDLVDRTYQATMRGIKAAKPGRQINVIGRVIESYAKRFGYNVVTDFTGHGVGTTFHNGLVVLHYDSDAYTDILEPGMTLTIEPMINLGELPYRVWDDGWTVQNIDGEYTAQFEHTIVITEDGNEILTIPDSDVAAGQHMLGE</sequence>
<dbReference type="SUPFAM" id="SSF55920">
    <property type="entry name" value="Creatinase/aminopeptidase"/>
    <property type="match status" value="1"/>
</dbReference>
<evidence type="ECO:0000313" key="10">
    <source>
        <dbReference type="EMBL" id="SIQ01882.1"/>
    </source>
</evidence>
<keyword evidence="11" id="KW-1185">Reference proteome</keyword>
<accession>A0A9X8WGN2</accession>
<feature type="binding site" evidence="6">
    <location>
        <position position="125"/>
    </location>
    <ligand>
        <name>substrate</name>
    </ligand>
</feature>
<dbReference type="Pfam" id="PF00557">
    <property type="entry name" value="Peptidase_M24"/>
    <property type="match status" value="1"/>
</dbReference>
<comment type="caution">
    <text evidence="10">The sequence shown here is derived from an EMBL/GenBank/DDBJ whole genome shotgun (WGS) entry which is preliminary data.</text>
</comment>
<name>A0A9X8WGN2_9CORY</name>
<keyword evidence="4 6" id="KW-0479">Metal-binding</keyword>
<dbReference type="InterPro" id="IPR036005">
    <property type="entry name" value="Creatinase/aminopeptidase-like"/>
</dbReference>
<evidence type="ECO:0000256" key="3">
    <source>
        <dbReference type="ARBA" id="ARBA00022670"/>
    </source>
</evidence>
<dbReference type="PRINTS" id="PR00599">
    <property type="entry name" value="MAPEPTIDASE"/>
</dbReference>
<dbReference type="EMBL" id="FTMH01000004">
    <property type="protein sequence ID" value="SIQ01882.1"/>
    <property type="molecule type" value="Genomic_DNA"/>
</dbReference>
<evidence type="ECO:0000256" key="5">
    <source>
        <dbReference type="ARBA" id="ARBA00022801"/>
    </source>
</evidence>
<dbReference type="GO" id="GO:0006508">
    <property type="term" value="P:proteolysis"/>
    <property type="evidence" value="ECO:0007669"/>
    <property type="project" value="UniProtKB-KW"/>
</dbReference>
<dbReference type="Proteomes" id="UP000185547">
    <property type="component" value="Unassembled WGS sequence"/>
</dbReference>
<feature type="binding site" evidence="6">
    <location>
        <position position="142"/>
    </location>
    <ligand>
        <name>a divalent metal cation</name>
        <dbReference type="ChEBI" id="CHEBI:60240"/>
        <label>1</label>
    </ligand>
</feature>
<comment type="similarity">
    <text evidence="6">Belongs to the peptidase M24A family. Methionine aminopeptidase type 1 subfamily.</text>
</comment>
<gene>
    <name evidence="6" type="primary">map</name>
    <name evidence="10" type="ORF">SAMN05421802_104115</name>
</gene>
<dbReference type="GO" id="GO:0070006">
    <property type="term" value="F:metalloaminopeptidase activity"/>
    <property type="evidence" value="ECO:0007669"/>
    <property type="project" value="UniProtKB-UniRule"/>
</dbReference>
<feature type="binding site" evidence="6">
    <location>
        <position position="153"/>
    </location>
    <ligand>
        <name>a divalent metal cation</name>
        <dbReference type="ChEBI" id="CHEBI:60240"/>
        <label>2</label>
        <note>catalytic</note>
    </ligand>
</feature>
<dbReference type="PANTHER" id="PTHR43330:SF16">
    <property type="entry name" value="METHIONINE AMINOPEPTIDASE 2"/>
    <property type="match status" value="1"/>
</dbReference>
<comment type="subunit">
    <text evidence="6">Monomer.</text>
</comment>
<feature type="binding site" evidence="6">
    <location>
        <position position="280"/>
    </location>
    <ligand>
        <name>a divalent metal cation</name>
        <dbReference type="ChEBI" id="CHEBI:60240"/>
        <label>2</label>
        <note>catalytic</note>
    </ligand>
</feature>
<keyword evidence="5 6" id="KW-0378">Hydrolase</keyword>
<comment type="cofactor">
    <cofactor evidence="6">
        <name>Co(2+)</name>
        <dbReference type="ChEBI" id="CHEBI:48828"/>
    </cofactor>
    <cofactor evidence="6">
        <name>Zn(2+)</name>
        <dbReference type="ChEBI" id="CHEBI:29105"/>
    </cofactor>
    <cofactor evidence="6">
        <name>Mn(2+)</name>
        <dbReference type="ChEBI" id="CHEBI:29035"/>
    </cofactor>
    <cofactor evidence="6">
        <name>Fe(2+)</name>
        <dbReference type="ChEBI" id="CHEBI:29033"/>
    </cofactor>
    <text evidence="6">Binds 2 divalent metal cations per subunit. Has a high-affinity and a low affinity metal-binding site. The true nature of the physiological cofactor is under debate. The enzyme is active with cobalt, zinc, manganese or divalent iron ions. Most likely, methionine aminopeptidases function as mononuclear Fe(2+)-metalloproteases under physiological conditions, and the catalytically relevant metal-binding site has been assigned to the histidine-containing high-affinity site.</text>
</comment>
<dbReference type="GO" id="GO:0005829">
    <property type="term" value="C:cytosol"/>
    <property type="evidence" value="ECO:0007669"/>
    <property type="project" value="TreeGrafter"/>
</dbReference>
<dbReference type="InterPro" id="IPR000994">
    <property type="entry name" value="Pept_M24"/>
</dbReference>